<dbReference type="GO" id="GO:0007186">
    <property type="term" value="P:G protein-coupled receptor signaling pathway"/>
    <property type="evidence" value="ECO:0007669"/>
    <property type="project" value="TreeGrafter"/>
</dbReference>
<dbReference type="InterPro" id="IPR008376">
    <property type="entry name" value="Chaperone_Ric-8_A/B"/>
</dbReference>
<keyword evidence="8" id="KW-1185">Reference proteome</keyword>
<dbReference type="AlphaFoldDB" id="A0AAW2F5H1"/>
<dbReference type="GO" id="GO:0001965">
    <property type="term" value="F:G-protein alpha-subunit binding"/>
    <property type="evidence" value="ECO:0007669"/>
    <property type="project" value="TreeGrafter"/>
</dbReference>
<dbReference type="GO" id="GO:0005085">
    <property type="term" value="F:guanyl-nucleotide exchange factor activity"/>
    <property type="evidence" value="ECO:0007669"/>
    <property type="project" value="UniProtKB-KW"/>
</dbReference>
<dbReference type="Gene3D" id="1.25.10.10">
    <property type="entry name" value="Leucine-rich Repeat Variant"/>
    <property type="match status" value="1"/>
</dbReference>
<dbReference type="Proteomes" id="UP001430953">
    <property type="component" value="Unassembled WGS sequence"/>
</dbReference>
<comment type="caution">
    <text evidence="7">The sequence shown here is derived from an EMBL/GenBank/DDBJ whole genome shotgun (WGS) entry which is preliminary data.</text>
</comment>
<dbReference type="EMBL" id="JADYXP020000014">
    <property type="protein sequence ID" value="KAL0109961.1"/>
    <property type="molecule type" value="Genomic_DNA"/>
</dbReference>
<name>A0AAW2F5H1_9HYME</name>
<evidence type="ECO:0000256" key="3">
    <source>
        <dbReference type="ARBA" id="ARBA00022490"/>
    </source>
</evidence>
<accession>A0AAW2F5H1</accession>
<comment type="similarity">
    <text evidence="2">Belongs to the synembryn family.</text>
</comment>
<evidence type="ECO:0000256" key="4">
    <source>
        <dbReference type="ARBA" id="ARBA00022658"/>
    </source>
</evidence>
<keyword evidence="5" id="KW-0143">Chaperone</keyword>
<evidence type="ECO:0000256" key="5">
    <source>
        <dbReference type="ARBA" id="ARBA00023186"/>
    </source>
</evidence>
<dbReference type="PANTHER" id="PTHR12425:SF5">
    <property type="entry name" value="SYNEMBRYN"/>
    <property type="match status" value="1"/>
</dbReference>
<keyword evidence="4" id="KW-0344">Guanine-nucleotide releasing factor</keyword>
<evidence type="ECO:0000256" key="2">
    <source>
        <dbReference type="ARBA" id="ARBA00009049"/>
    </source>
</evidence>
<feature type="compositionally biased region" description="Basic and acidic residues" evidence="6">
    <location>
        <begin position="496"/>
        <end position="512"/>
    </location>
</feature>
<evidence type="ECO:0000313" key="7">
    <source>
        <dbReference type="EMBL" id="KAL0109961.1"/>
    </source>
</evidence>
<reference evidence="7 8" key="1">
    <citation type="submission" date="2023-03" db="EMBL/GenBank/DDBJ databases">
        <title>High recombination rates correlate with genetic variation in Cardiocondyla obscurior ants.</title>
        <authorList>
            <person name="Errbii M."/>
        </authorList>
    </citation>
    <scope>NUCLEOTIDE SEQUENCE [LARGE SCALE GENOMIC DNA]</scope>
    <source>
        <strain evidence="7">Alpha-2009</strain>
        <tissue evidence="7">Whole body</tissue>
    </source>
</reference>
<proteinExistence type="inferred from homology"/>
<evidence type="ECO:0000313" key="8">
    <source>
        <dbReference type="Proteomes" id="UP001430953"/>
    </source>
</evidence>
<sequence>MEKNADELILKLISGTYEEFCESIVVFLKVYDKKTSFEELDSTSSREKLWNRLFYYLTDYVHIDQHHHCLAALRILSRDKTKLNDLITDDVIKIILQNAGLTKICEGEQILCTIVTIESLKLLCNLLFNSTKMQHSKILISSLPYLVERVKNYTDDIPNDVKLFDLRILFLLTALNTSTRNIIKTELYGDAYLIKIIEEFAEQNQKNKTRVVKAEEITIVCEVLKVLFNLYIHSDDIGVEDQEKLKNLVLILYKLLTFKYPMQQDDIESNIVNLLTVIPYSCYIPIVQAAENKDCKDVFQEMDMSAICVLLKFLEKRLECKTHILENFSPIVTVLVRLVKSEKIIRKYIRLQILPPLKDVTHRPEEGATLRAKLCKLLTSPITQLRDLVAELLFVLCKENVNRMVKYTGYGNAAGMFAAKGLLGREQVETTYSSDSEDSETEEYQKYKEQINPVTGCLEHPKPNPFEGMTEEQKEYEALKLVNLVDKLTKEGVVRPCRIGDDGKPEPIEHVLELQNELPKQQYGRKDSDSE</sequence>
<dbReference type="Pfam" id="PF10165">
    <property type="entry name" value="Ric8"/>
    <property type="match status" value="1"/>
</dbReference>
<feature type="region of interest" description="Disordered" evidence="6">
    <location>
        <begin position="496"/>
        <end position="531"/>
    </location>
</feature>
<dbReference type="GO" id="GO:0005938">
    <property type="term" value="C:cell cortex"/>
    <property type="evidence" value="ECO:0007669"/>
    <property type="project" value="UniProtKB-SubCell"/>
</dbReference>
<dbReference type="InterPro" id="IPR019318">
    <property type="entry name" value="Gua_nucleotide_exch_fac_Ric8"/>
</dbReference>
<dbReference type="SUPFAM" id="SSF48371">
    <property type="entry name" value="ARM repeat"/>
    <property type="match status" value="1"/>
</dbReference>
<evidence type="ECO:0008006" key="9">
    <source>
        <dbReference type="Google" id="ProtNLM"/>
    </source>
</evidence>
<evidence type="ECO:0000256" key="6">
    <source>
        <dbReference type="SAM" id="MobiDB-lite"/>
    </source>
</evidence>
<dbReference type="PRINTS" id="PR01802">
    <property type="entry name" value="SYNEMBRYN"/>
</dbReference>
<protein>
    <recommendedName>
        <fullName evidence="9">Synembryn-A</fullName>
    </recommendedName>
</protein>
<dbReference type="InterPro" id="IPR011989">
    <property type="entry name" value="ARM-like"/>
</dbReference>
<keyword evidence="3" id="KW-0963">Cytoplasm</keyword>
<dbReference type="PANTHER" id="PTHR12425">
    <property type="entry name" value="SYNEMBRYN"/>
    <property type="match status" value="1"/>
</dbReference>
<gene>
    <name evidence="7" type="ORF">PUN28_013539</name>
</gene>
<evidence type="ECO:0000256" key="1">
    <source>
        <dbReference type="ARBA" id="ARBA00004544"/>
    </source>
</evidence>
<dbReference type="InterPro" id="IPR016024">
    <property type="entry name" value="ARM-type_fold"/>
</dbReference>
<organism evidence="7 8">
    <name type="scientific">Cardiocondyla obscurior</name>
    <dbReference type="NCBI Taxonomy" id="286306"/>
    <lineage>
        <taxon>Eukaryota</taxon>
        <taxon>Metazoa</taxon>
        <taxon>Ecdysozoa</taxon>
        <taxon>Arthropoda</taxon>
        <taxon>Hexapoda</taxon>
        <taxon>Insecta</taxon>
        <taxon>Pterygota</taxon>
        <taxon>Neoptera</taxon>
        <taxon>Endopterygota</taxon>
        <taxon>Hymenoptera</taxon>
        <taxon>Apocrita</taxon>
        <taxon>Aculeata</taxon>
        <taxon>Formicoidea</taxon>
        <taxon>Formicidae</taxon>
        <taxon>Myrmicinae</taxon>
        <taxon>Cardiocondyla</taxon>
    </lineage>
</organism>
<comment type="subcellular location">
    <subcellularLocation>
        <location evidence="1">Cytoplasm</location>
        <location evidence="1">Cell cortex</location>
    </subcellularLocation>
</comment>